<accession>A0A9J7L870</accession>
<feature type="region of interest" description="Disordered" evidence="1">
    <location>
        <begin position="1281"/>
        <end position="1403"/>
    </location>
</feature>
<reference evidence="4" key="2">
    <citation type="submission" date="2025-08" db="UniProtKB">
        <authorList>
            <consortium name="RefSeq"/>
        </authorList>
    </citation>
    <scope>IDENTIFICATION</scope>
    <source>
        <strain evidence="4">S238N-H82</strain>
        <tissue evidence="4">Testes</tissue>
    </source>
</reference>
<evidence type="ECO:0000256" key="2">
    <source>
        <dbReference type="SAM" id="SignalP"/>
    </source>
</evidence>
<feature type="chain" id="PRO_5039954223" evidence="2">
    <location>
        <begin position="23"/>
        <end position="1517"/>
    </location>
</feature>
<protein>
    <submittedName>
        <fullName evidence="4">Uncharacterized protein LOC118416157</fullName>
    </submittedName>
</protein>
<keyword evidence="3" id="KW-1185">Reference proteome</keyword>
<evidence type="ECO:0000256" key="1">
    <source>
        <dbReference type="SAM" id="MobiDB-lite"/>
    </source>
</evidence>
<proteinExistence type="predicted"/>
<name>A0A9J7L870_BRAFL</name>
<dbReference type="Proteomes" id="UP000001554">
    <property type="component" value="Chromosome 5"/>
</dbReference>
<dbReference type="Gene3D" id="3.80.10.10">
    <property type="entry name" value="Ribonuclease Inhibitor"/>
    <property type="match status" value="1"/>
</dbReference>
<feature type="compositionally biased region" description="Polar residues" evidence="1">
    <location>
        <begin position="1364"/>
        <end position="1384"/>
    </location>
</feature>
<dbReference type="KEGG" id="bfo:118416157"/>
<dbReference type="GeneID" id="118416157"/>
<dbReference type="PROSITE" id="PS51257">
    <property type="entry name" value="PROKAR_LIPOPROTEIN"/>
    <property type="match status" value="1"/>
</dbReference>
<dbReference type="PANTHER" id="PTHR43564:SF2">
    <property type="entry name" value="BLR6059 PROTEIN"/>
    <property type="match status" value="1"/>
</dbReference>
<dbReference type="OrthoDB" id="5986221at2759"/>
<dbReference type="SUPFAM" id="SSF52058">
    <property type="entry name" value="L domain-like"/>
    <property type="match status" value="1"/>
</dbReference>
<feature type="signal peptide" evidence="2">
    <location>
        <begin position="1"/>
        <end position="22"/>
    </location>
</feature>
<dbReference type="InterPro" id="IPR032675">
    <property type="entry name" value="LRR_dom_sf"/>
</dbReference>
<feature type="region of interest" description="Disordered" evidence="1">
    <location>
        <begin position="1240"/>
        <end position="1267"/>
    </location>
</feature>
<organism evidence="3 4">
    <name type="scientific">Branchiostoma floridae</name>
    <name type="common">Florida lancelet</name>
    <name type="synonym">Amphioxus</name>
    <dbReference type="NCBI Taxonomy" id="7739"/>
    <lineage>
        <taxon>Eukaryota</taxon>
        <taxon>Metazoa</taxon>
        <taxon>Chordata</taxon>
        <taxon>Cephalochordata</taxon>
        <taxon>Leptocardii</taxon>
        <taxon>Amphioxiformes</taxon>
        <taxon>Branchiostomatidae</taxon>
        <taxon>Branchiostoma</taxon>
    </lineage>
</organism>
<gene>
    <name evidence="4" type="primary">LOC118416157</name>
</gene>
<keyword evidence="2" id="KW-0732">Signal</keyword>
<feature type="compositionally biased region" description="Acidic residues" evidence="1">
    <location>
        <begin position="1281"/>
        <end position="1299"/>
    </location>
</feature>
<reference evidence="3" key="1">
    <citation type="journal article" date="2020" name="Nat. Ecol. Evol.">
        <title>Deeply conserved synteny resolves early events in vertebrate evolution.</title>
        <authorList>
            <person name="Simakov O."/>
            <person name="Marletaz F."/>
            <person name="Yue J.X."/>
            <person name="O'Connell B."/>
            <person name="Jenkins J."/>
            <person name="Brandt A."/>
            <person name="Calef R."/>
            <person name="Tung C.H."/>
            <person name="Huang T.K."/>
            <person name="Schmutz J."/>
            <person name="Satoh N."/>
            <person name="Yu J.K."/>
            <person name="Putnam N.H."/>
            <person name="Green R.E."/>
            <person name="Rokhsar D.S."/>
        </authorList>
    </citation>
    <scope>NUCLEOTIDE SEQUENCE [LARGE SCALE GENOMIC DNA]</scope>
    <source>
        <strain evidence="3">S238N-H82</strain>
    </source>
</reference>
<dbReference type="OMA" id="ECCAVEN"/>
<feature type="compositionally biased region" description="Acidic residues" evidence="1">
    <location>
        <begin position="1247"/>
        <end position="1267"/>
    </location>
</feature>
<dbReference type="RefSeq" id="XP_035677129.1">
    <property type="nucleotide sequence ID" value="XM_035821236.1"/>
</dbReference>
<sequence>MALTAKVCLLLLLQLVVSHANAGSWQSCCKVPVAKCGVGDSALDGREYRYDIGAYRYKWTNYPYNSYSYLGPFATVALSQVFQSCQVCSNETRPTQGGPTQNPSLPTARTSIMIVDNDVGELDIKKAEILSQIPCGRDCRLWFVGCNLTEIEGGAFAMLPQVSTLVIWRSNVQALRNGTFAGMDGLKKLLLLENNLTHLEVPQREFSYTSQQLNKTKHAMALKITCGFGRAGVRESKVIGLSEEEKKIKKFGHRDLDQRYKAFKNIYEGGEKNELSFKDFGDSVKHVEKVLNNWSGSCRDEKEQFLEYFSLDNWKKLSAAKKAQHAIVGPCKACQLDHKDFWELYNKQIRCTRIRNALSASLAHVNDANKVQDERSKKRKWAQEVKSKIEAAQMKHNRDVAVAYGISESLNGRRKRRLAEEFETKEEADKRSKKRKILEERGERTPKKRLGTFEAWATFDKEKLKQEVESYEDEADINWTELARKYHIRKHNGEVPSNVGQMLKLWLEKENVNTERFRKQPAATRVRRARVKIGGGTGLTLPKRRTERQISRELSIMIRDGQVPIGEFVVPKTFRKFILNKHTKTIETKTITIEGRKQPLLKVREQLLQSQQPFMRDASNYNQMTKEQLKQRLMELGGYTEEEDTEEAMRQELQRKESTRYLMYWEDGATLANHGYILYLVATIYDAAIHLTDIEYRQKYHLNISVQSKVEQPQIYIIARSSSSDAEQLLYSETRRDDLPSLALPVKSQDGREYNDILRFFKGDNPARQFEIGQQRGGHYPCPCGVNIGGAHSYHECCAVENPAPTLQDRQEFILDGPVTRLKASSSLPNAFDQLTKEEMQDELTYRGAVPYESVDKLSKKELQQEMKRTLQGVKRAPALLQPNPTQNLTELNLQHLEVPACESMHDIYNHIKNILEELPAHVPREIAETIQTVKQTVLGDKDTVRASDMRRLLLILTKQLEQQGKASKEVMELLYSLAEVQRLCYAAADDRTTTTIYRLSNTVFKHHLMMKVCFPGMLTNITNRKLWGQYIHSLRDHTPILYRIAPISSLMAENEERHFATIKRITKSSGNYADEGQLITNVFVKSHFNQDTGAATHQDNQISEMGKLLPQSRTRIPITLLKKYARDAQTHCERVADFMQDGYNIHWHIEDEDVVFHDSPAQDPPSHPPHHFRSSSCKQELQFLQQKWKGCLQDEVPLPLSKIWVYEGQNLARKVTTPFLDTGHLFNQKYHYMAANAVEEPPQTNAEEDQTVDQPDSDEMEDTEDEEVIRMDRLDPEPELEQFEAETEPTWDQADSEQTDTRSPLRAILPSKVPGNIRSGGEIRGQVGSCLSPGSSPVSTPPRTPVQEAERSTGNYHRHSSKHSSFTTPTMTRSVSLPGTSMMTPPATPSIPAENKSREESKWQTKLGSALAVVLGDLPVVKQADKMKAKMKMAPKSHWVKEEYNTCVAQVSCHLSRHLDEARKKYAAWEKHFLVDIGRVPTVSDARNDPEASALEKRIRYAEHLLRHFGVHLYRS</sequence>
<evidence type="ECO:0000313" key="3">
    <source>
        <dbReference type="Proteomes" id="UP000001554"/>
    </source>
</evidence>
<evidence type="ECO:0000313" key="4">
    <source>
        <dbReference type="RefSeq" id="XP_035677129.1"/>
    </source>
</evidence>
<dbReference type="PANTHER" id="PTHR43564">
    <property type="entry name" value="KYNURENINE FORMAMIDASE-LIKE PROTEIN"/>
    <property type="match status" value="1"/>
</dbReference>